<protein>
    <submittedName>
        <fullName evidence="1">Uncharacterized protein</fullName>
    </submittedName>
</protein>
<sequence>MIGAVAAAVVFYLRRSLLETEAYGEEEHESRGTIKELLTHKREALLVIALTMGVPARV</sequence>
<keyword evidence="2" id="KW-1185">Reference proteome</keyword>
<gene>
    <name evidence="1" type="ORF">ACFLIM_04600</name>
</gene>
<evidence type="ECO:0000313" key="2">
    <source>
        <dbReference type="Proteomes" id="UP001603978"/>
    </source>
</evidence>
<dbReference type="EMBL" id="JBICRM010000002">
    <property type="protein sequence ID" value="MFG1702452.1"/>
    <property type="molecule type" value="Genomic_DNA"/>
</dbReference>
<organism evidence="1 2">
    <name type="scientific">Nonomuraea marmarensis</name>
    <dbReference type="NCBI Taxonomy" id="3351344"/>
    <lineage>
        <taxon>Bacteria</taxon>
        <taxon>Bacillati</taxon>
        <taxon>Actinomycetota</taxon>
        <taxon>Actinomycetes</taxon>
        <taxon>Streptosporangiales</taxon>
        <taxon>Streptosporangiaceae</taxon>
        <taxon>Nonomuraea</taxon>
    </lineage>
</organism>
<comment type="caution">
    <text evidence="1">The sequence shown here is derived from an EMBL/GenBank/DDBJ whole genome shotgun (WGS) entry which is preliminary data.</text>
</comment>
<dbReference type="Proteomes" id="UP001603978">
    <property type="component" value="Unassembled WGS sequence"/>
</dbReference>
<dbReference type="RefSeq" id="WP_393162193.1">
    <property type="nucleotide sequence ID" value="NZ_JBICRM010000002.1"/>
</dbReference>
<evidence type="ECO:0000313" key="1">
    <source>
        <dbReference type="EMBL" id="MFG1702452.1"/>
    </source>
</evidence>
<accession>A0ABW7A541</accession>
<reference evidence="1 2" key="1">
    <citation type="submission" date="2024-10" db="EMBL/GenBank/DDBJ databases">
        <authorList>
            <person name="Topkara A.R."/>
            <person name="Saygin H."/>
        </authorList>
    </citation>
    <scope>NUCLEOTIDE SEQUENCE [LARGE SCALE GENOMIC DNA]</scope>
    <source>
        <strain evidence="1 2">M3C6</strain>
    </source>
</reference>
<proteinExistence type="predicted"/>
<name>A0ABW7A541_9ACTN</name>